<reference evidence="2" key="1">
    <citation type="journal article" date="2020" name="Microb. Genom.">
        <title>Genetic diversity of clinical and environmental Mucorales isolates obtained from an investigation of mucormycosis cases among solid organ transplant recipients.</title>
        <authorList>
            <person name="Nguyen M.H."/>
            <person name="Kaul D."/>
            <person name="Muto C."/>
            <person name="Cheng S.J."/>
            <person name="Richter R.A."/>
            <person name="Bruno V.M."/>
            <person name="Liu G."/>
            <person name="Beyhan S."/>
            <person name="Sundermann A.J."/>
            <person name="Mounaud S."/>
            <person name="Pasculle A.W."/>
            <person name="Nierman W.C."/>
            <person name="Driscoll E."/>
            <person name="Cumbie R."/>
            <person name="Clancy C.J."/>
            <person name="Dupont C.L."/>
        </authorList>
    </citation>
    <scope>NUCLEOTIDE SEQUENCE</scope>
    <source>
        <strain evidence="2">GL16</strain>
    </source>
</reference>
<evidence type="ECO:0000313" key="3">
    <source>
        <dbReference type="Proteomes" id="UP000717996"/>
    </source>
</evidence>
<accession>A0A9P6Y431</accession>
<gene>
    <name evidence="2" type="ORF">G6F51_009708</name>
</gene>
<proteinExistence type="predicted"/>
<protein>
    <submittedName>
        <fullName evidence="2">Uncharacterized protein</fullName>
    </submittedName>
</protein>
<organism evidence="2 3">
    <name type="scientific">Rhizopus oryzae</name>
    <name type="common">Mucormycosis agent</name>
    <name type="synonym">Rhizopus arrhizus var. delemar</name>
    <dbReference type="NCBI Taxonomy" id="64495"/>
    <lineage>
        <taxon>Eukaryota</taxon>
        <taxon>Fungi</taxon>
        <taxon>Fungi incertae sedis</taxon>
        <taxon>Mucoromycota</taxon>
        <taxon>Mucoromycotina</taxon>
        <taxon>Mucoromycetes</taxon>
        <taxon>Mucorales</taxon>
        <taxon>Mucorineae</taxon>
        <taxon>Rhizopodaceae</taxon>
        <taxon>Rhizopus</taxon>
    </lineage>
</organism>
<dbReference type="AlphaFoldDB" id="A0A9P6Y431"/>
<dbReference type="OrthoDB" id="2274618at2759"/>
<evidence type="ECO:0000256" key="1">
    <source>
        <dbReference type="SAM" id="MobiDB-lite"/>
    </source>
</evidence>
<sequence>MRGQNSDSPLNPVMALSLFLAEQQPSLYLHTHPHDPTIIQLYKTAFALVCHYQVFEQNLFSWIETICDTNEQLFKRTIDKISSGMDMDRTKRICERGIEYNREVKHRLLNESSSNSSQELEYPDRLQLGPLPKKKPATHTMSNQAFEFVQHFKNKSTGRMNWKLCLQMGPSQSLLRSFTTSENLVAHVHFSQKPFHLVIIDYAGRSTSPNDIRIFLEQCSNIKEVVVDHGSPFEILSRFDLLKNNDLEKFKCRHTNVKRSK</sequence>
<dbReference type="Proteomes" id="UP000717996">
    <property type="component" value="Unassembled WGS sequence"/>
</dbReference>
<name>A0A9P6Y431_RHIOR</name>
<feature type="region of interest" description="Disordered" evidence="1">
    <location>
        <begin position="111"/>
        <end position="137"/>
    </location>
</feature>
<feature type="compositionally biased region" description="Low complexity" evidence="1">
    <location>
        <begin position="111"/>
        <end position="120"/>
    </location>
</feature>
<comment type="caution">
    <text evidence="2">The sequence shown here is derived from an EMBL/GenBank/DDBJ whole genome shotgun (WGS) entry which is preliminary data.</text>
</comment>
<dbReference type="EMBL" id="JAANIT010001836">
    <property type="protein sequence ID" value="KAG1538544.1"/>
    <property type="molecule type" value="Genomic_DNA"/>
</dbReference>
<evidence type="ECO:0000313" key="2">
    <source>
        <dbReference type="EMBL" id="KAG1538544.1"/>
    </source>
</evidence>